<dbReference type="STRING" id="1801774.A3A05_00175"/>
<evidence type="ECO:0000313" key="1">
    <source>
        <dbReference type="EMBL" id="OGI86528.1"/>
    </source>
</evidence>
<reference evidence="1 2" key="1">
    <citation type="journal article" date="2016" name="Nat. Commun.">
        <title>Thousands of microbial genomes shed light on interconnected biogeochemical processes in an aquifer system.</title>
        <authorList>
            <person name="Anantharaman K."/>
            <person name="Brown C.T."/>
            <person name="Hug L.A."/>
            <person name="Sharon I."/>
            <person name="Castelle C.J."/>
            <person name="Probst A.J."/>
            <person name="Thomas B.C."/>
            <person name="Singh A."/>
            <person name="Wilkins M.J."/>
            <person name="Karaoz U."/>
            <person name="Brodie E.L."/>
            <person name="Williams K.H."/>
            <person name="Hubbard S.S."/>
            <person name="Banfield J.F."/>
        </authorList>
    </citation>
    <scope>NUCLEOTIDE SEQUENCE [LARGE SCALE GENOMIC DNA]</scope>
</reference>
<sequence length="63" mass="6581">MYILSGLSFAISFCITEADKFDTGVCVSGRNIPSNGLAVAESWLADILDFSTFAKTGGGNEDG</sequence>
<gene>
    <name evidence="1" type="ORF">A3A05_00175</name>
</gene>
<evidence type="ECO:0000313" key="2">
    <source>
        <dbReference type="Proteomes" id="UP000176187"/>
    </source>
</evidence>
<accession>A0A1F6WXC6</accession>
<proteinExistence type="predicted"/>
<dbReference type="Proteomes" id="UP000176187">
    <property type="component" value="Unassembled WGS sequence"/>
</dbReference>
<dbReference type="EMBL" id="MFUY01000004">
    <property type="protein sequence ID" value="OGI86528.1"/>
    <property type="molecule type" value="Genomic_DNA"/>
</dbReference>
<name>A0A1F6WXC6_9BACT</name>
<dbReference type="AlphaFoldDB" id="A0A1F6WXC6"/>
<organism evidence="1 2">
    <name type="scientific">Candidatus Nomurabacteria bacterium RIFCSPLOWO2_01_FULL_41_12</name>
    <dbReference type="NCBI Taxonomy" id="1801774"/>
    <lineage>
        <taxon>Bacteria</taxon>
        <taxon>Candidatus Nomuraibacteriota</taxon>
    </lineage>
</organism>
<comment type="caution">
    <text evidence="1">The sequence shown here is derived from an EMBL/GenBank/DDBJ whole genome shotgun (WGS) entry which is preliminary data.</text>
</comment>
<protein>
    <submittedName>
        <fullName evidence="1">Uncharacterized protein</fullName>
    </submittedName>
</protein>